<proteinExistence type="predicted"/>
<name>A0A9P4YBK9_CRYP1</name>
<evidence type="ECO:0000313" key="1">
    <source>
        <dbReference type="EMBL" id="KAF3769994.1"/>
    </source>
</evidence>
<comment type="caution">
    <text evidence="1">The sequence shown here is derived from an EMBL/GenBank/DDBJ whole genome shotgun (WGS) entry which is preliminary data.</text>
</comment>
<organism evidence="1 2">
    <name type="scientific">Cryphonectria parasitica (strain ATCC 38755 / EP155)</name>
    <dbReference type="NCBI Taxonomy" id="660469"/>
    <lineage>
        <taxon>Eukaryota</taxon>
        <taxon>Fungi</taxon>
        <taxon>Dikarya</taxon>
        <taxon>Ascomycota</taxon>
        <taxon>Pezizomycotina</taxon>
        <taxon>Sordariomycetes</taxon>
        <taxon>Sordariomycetidae</taxon>
        <taxon>Diaporthales</taxon>
        <taxon>Cryphonectriaceae</taxon>
        <taxon>Cryphonectria-Endothia species complex</taxon>
        <taxon>Cryphonectria</taxon>
    </lineage>
</organism>
<gene>
    <name evidence="1" type="ORF">M406DRAFT_354206</name>
</gene>
<dbReference type="GeneID" id="63839984"/>
<keyword evidence="2" id="KW-1185">Reference proteome</keyword>
<sequence>LINQTCLARSYTTLPPCGNFFFFFPFEKGSRRGEEEEDEARTRRAIVLYWLGRIHLSRLPKRSPFSLRGRSTWRTRRPRTYLILFLWSTIAIC</sequence>
<evidence type="ECO:0000313" key="2">
    <source>
        <dbReference type="Proteomes" id="UP000803844"/>
    </source>
</evidence>
<dbReference type="RefSeq" id="XP_040780955.1">
    <property type="nucleotide sequence ID" value="XM_040922855.1"/>
</dbReference>
<accession>A0A9P4YBK9</accession>
<dbReference type="AlphaFoldDB" id="A0A9P4YBK9"/>
<protein>
    <submittedName>
        <fullName evidence="1">Uncharacterized protein</fullName>
    </submittedName>
</protein>
<dbReference type="Proteomes" id="UP000803844">
    <property type="component" value="Unassembled WGS sequence"/>
</dbReference>
<dbReference type="EMBL" id="MU032344">
    <property type="protein sequence ID" value="KAF3769994.1"/>
    <property type="molecule type" value="Genomic_DNA"/>
</dbReference>
<reference evidence="1" key="1">
    <citation type="journal article" date="2020" name="Phytopathology">
        <title>Genome sequence of the chestnut blight fungus Cryphonectria parasitica EP155: A fundamental resource for an archetypical invasive plant pathogen.</title>
        <authorList>
            <person name="Crouch J.A."/>
            <person name="Dawe A."/>
            <person name="Aerts A."/>
            <person name="Barry K."/>
            <person name="Churchill A.C.L."/>
            <person name="Grimwood J."/>
            <person name="Hillman B."/>
            <person name="Milgroom M.G."/>
            <person name="Pangilinan J."/>
            <person name="Smith M."/>
            <person name="Salamov A."/>
            <person name="Schmutz J."/>
            <person name="Yadav J."/>
            <person name="Grigoriev I.V."/>
            <person name="Nuss D."/>
        </authorList>
    </citation>
    <scope>NUCLEOTIDE SEQUENCE</scope>
    <source>
        <strain evidence="1">EP155</strain>
    </source>
</reference>
<feature type="non-terminal residue" evidence="1">
    <location>
        <position position="1"/>
    </location>
</feature>